<dbReference type="SMART" id="SM00947">
    <property type="entry name" value="Pro_CA"/>
    <property type="match status" value="1"/>
</dbReference>
<dbReference type="Gene3D" id="3.40.1050.10">
    <property type="entry name" value="Carbonic anhydrase"/>
    <property type="match status" value="1"/>
</dbReference>
<evidence type="ECO:0000256" key="6">
    <source>
        <dbReference type="ARBA" id="ARBA00024993"/>
    </source>
</evidence>
<dbReference type="SUPFAM" id="SSF53056">
    <property type="entry name" value="beta-carbonic anhydrase, cab"/>
    <property type="match status" value="1"/>
</dbReference>
<dbReference type="InterPro" id="IPR001765">
    <property type="entry name" value="Carbonic_anhydrase"/>
</dbReference>
<dbReference type="Pfam" id="PF00484">
    <property type="entry name" value="Pro_CA"/>
    <property type="match status" value="1"/>
</dbReference>
<comment type="caution">
    <text evidence="8">The sequence shown here is derived from an EMBL/GenBank/DDBJ whole genome shotgun (WGS) entry which is preliminary data.</text>
</comment>
<dbReference type="CDD" id="cd03379">
    <property type="entry name" value="beta_CA_cladeD"/>
    <property type="match status" value="1"/>
</dbReference>
<sequence>MTTVDARDDPSSLESSHSVTDVLAGRAADFAAARRSSGQPQARSARPTTGVAVLACMDARLDVHALLGLGEGDAHVLRNAGGVVTDDMIRSLAVSQHELGTTEIILLHHTQCGMISITDDGFRDKLLERTGARPDWPVHAFSDLEENVRLSIARLRSNPFLAATTSVRGFIYDVATGELSEVTL</sequence>
<evidence type="ECO:0000256" key="4">
    <source>
        <dbReference type="ARBA" id="ARBA00022723"/>
    </source>
</evidence>
<name>A0ABR5F5X6_9ACTN</name>
<comment type="catalytic activity">
    <reaction evidence="7">
        <text>hydrogencarbonate + H(+) = CO2 + H2O</text>
        <dbReference type="Rhea" id="RHEA:10748"/>
        <dbReference type="ChEBI" id="CHEBI:15377"/>
        <dbReference type="ChEBI" id="CHEBI:15378"/>
        <dbReference type="ChEBI" id="CHEBI:16526"/>
        <dbReference type="ChEBI" id="CHEBI:17544"/>
        <dbReference type="EC" id="4.2.1.1"/>
    </reaction>
</comment>
<evidence type="ECO:0000256" key="2">
    <source>
        <dbReference type="ARBA" id="ARBA00006217"/>
    </source>
</evidence>
<reference evidence="8 9" key="1">
    <citation type="submission" date="2014-12" db="EMBL/GenBank/DDBJ databases">
        <title>Frankia sp. BMG5.1 draft genome.</title>
        <authorList>
            <person name="Gtari M."/>
            <person name="Ghodhbane-Gtari F."/>
            <person name="Nouioui I."/>
            <person name="Ktari A."/>
            <person name="Hezbri K."/>
            <person name="Mimouni W."/>
            <person name="Sbissi I."/>
            <person name="Ayari A."/>
            <person name="Yamanaka T."/>
            <person name="Normand P."/>
            <person name="Tisa L.S."/>
            <person name="Boudabous A."/>
        </authorList>
    </citation>
    <scope>NUCLEOTIDE SEQUENCE [LARGE SCALE GENOMIC DNA]</scope>
    <source>
        <strain evidence="8 9">BMG5.1</strain>
    </source>
</reference>
<dbReference type="Proteomes" id="UP000035425">
    <property type="component" value="Unassembled WGS sequence"/>
</dbReference>
<comment type="function">
    <text evidence="6">Catalyzes the reversible hydration of carbon dioxide to form bicarbonate.</text>
</comment>
<keyword evidence="4" id="KW-0479">Metal-binding</keyword>
<evidence type="ECO:0000313" key="9">
    <source>
        <dbReference type="Proteomes" id="UP000035425"/>
    </source>
</evidence>
<dbReference type="EC" id="4.2.1.1" evidence="3"/>
<comment type="cofactor">
    <cofactor evidence="1">
        <name>Zn(2+)</name>
        <dbReference type="ChEBI" id="CHEBI:29105"/>
    </cofactor>
</comment>
<gene>
    <name evidence="8" type="ORF">FrCorBMG51_07455</name>
</gene>
<dbReference type="PANTHER" id="PTHR43175">
    <property type="entry name" value="CARBONIC ANHYDRASE"/>
    <property type="match status" value="1"/>
</dbReference>
<dbReference type="InterPro" id="IPR036874">
    <property type="entry name" value="Carbonic_anhydrase_sf"/>
</dbReference>
<dbReference type="PANTHER" id="PTHR43175:SF3">
    <property type="entry name" value="CARBON DISULFIDE HYDROLASE"/>
    <property type="match status" value="1"/>
</dbReference>
<dbReference type="RefSeq" id="WP_047222335.1">
    <property type="nucleotide sequence ID" value="NZ_JWIO01000008.1"/>
</dbReference>
<evidence type="ECO:0000256" key="5">
    <source>
        <dbReference type="ARBA" id="ARBA00022833"/>
    </source>
</evidence>
<organism evidence="8 9">
    <name type="scientific">Protofrankia coriariae</name>
    <dbReference type="NCBI Taxonomy" id="1562887"/>
    <lineage>
        <taxon>Bacteria</taxon>
        <taxon>Bacillati</taxon>
        <taxon>Actinomycetota</taxon>
        <taxon>Actinomycetes</taxon>
        <taxon>Frankiales</taxon>
        <taxon>Frankiaceae</taxon>
        <taxon>Protofrankia</taxon>
    </lineage>
</organism>
<evidence type="ECO:0000256" key="3">
    <source>
        <dbReference type="ARBA" id="ARBA00012925"/>
    </source>
</evidence>
<accession>A0ABR5F5X6</accession>
<evidence type="ECO:0000256" key="7">
    <source>
        <dbReference type="ARBA" id="ARBA00048348"/>
    </source>
</evidence>
<keyword evidence="9" id="KW-1185">Reference proteome</keyword>
<proteinExistence type="inferred from homology"/>
<evidence type="ECO:0000256" key="1">
    <source>
        <dbReference type="ARBA" id="ARBA00001947"/>
    </source>
</evidence>
<protein>
    <recommendedName>
        <fullName evidence="3">carbonic anhydrase</fullName>
        <ecNumber evidence="3">4.2.1.1</ecNumber>
    </recommendedName>
</protein>
<keyword evidence="5" id="KW-0862">Zinc</keyword>
<evidence type="ECO:0000313" key="8">
    <source>
        <dbReference type="EMBL" id="KLL12073.1"/>
    </source>
</evidence>
<dbReference type="EMBL" id="JWIO01000008">
    <property type="protein sequence ID" value="KLL12073.1"/>
    <property type="molecule type" value="Genomic_DNA"/>
</dbReference>
<comment type="similarity">
    <text evidence="2">Belongs to the beta-class carbonic anhydrase family.</text>
</comment>